<dbReference type="EMBL" id="JAODUO010000601">
    <property type="protein sequence ID" value="KAK2177366.1"/>
    <property type="molecule type" value="Genomic_DNA"/>
</dbReference>
<dbReference type="Proteomes" id="UP001209878">
    <property type="component" value="Unassembled WGS sequence"/>
</dbReference>
<dbReference type="PANTHER" id="PTHR12300">
    <property type="entry name" value="HVA22-LIKE PROTEINS"/>
    <property type="match status" value="1"/>
</dbReference>
<comment type="subcellular location">
    <subcellularLocation>
        <location evidence="1">Membrane</location>
        <topology evidence="1">Multi-pass membrane protein</topology>
    </subcellularLocation>
</comment>
<dbReference type="InterPro" id="IPR004345">
    <property type="entry name" value="TB2_DP1_HVA22"/>
</dbReference>
<comment type="similarity">
    <text evidence="1">Belongs to the DP1 family.</text>
</comment>
<dbReference type="GO" id="GO:0071786">
    <property type="term" value="P:endoplasmic reticulum tubular network organization"/>
    <property type="evidence" value="ECO:0007669"/>
    <property type="project" value="TreeGrafter"/>
</dbReference>
<evidence type="ECO:0000313" key="3">
    <source>
        <dbReference type="EMBL" id="KAK2177366.1"/>
    </source>
</evidence>
<keyword evidence="1" id="KW-1133">Transmembrane helix</keyword>
<dbReference type="GO" id="GO:0005881">
    <property type="term" value="C:cytoplasmic microtubule"/>
    <property type="evidence" value="ECO:0007669"/>
    <property type="project" value="TreeGrafter"/>
</dbReference>
<keyword evidence="4" id="KW-1185">Reference proteome</keyword>
<feature type="region of interest" description="Disordered" evidence="2">
    <location>
        <begin position="154"/>
        <end position="319"/>
    </location>
</feature>
<organism evidence="3 4">
    <name type="scientific">Ridgeia piscesae</name>
    <name type="common">Tubeworm</name>
    <dbReference type="NCBI Taxonomy" id="27915"/>
    <lineage>
        <taxon>Eukaryota</taxon>
        <taxon>Metazoa</taxon>
        <taxon>Spiralia</taxon>
        <taxon>Lophotrochozoa</taxon>
        <taxon>Annelida</taxon>
        <taxon>Polychaeta</taxon>
        <taxon>Sedentaria</taxon>
        <taxon>Canalipalpata</taxon>
        <taxon>Sabellida</taxon>
        <taxon>Siboglinidae</taxon>
        <taxon>Ridgeia</taxon>
    </lineage>
</organism>
<gene>
    <name evidence="3" type="ORF">NP493_601g00012</name>
</gene>
<dbReference type="PANTHER" id="PTHR12300:SF117">
    <property type="entry name" value="LP05237P-RELATED"/>
    <property type="match status" value="1"/>
</dbReference>
<name>A0AAD9KTX9_RIDPI</name>
<proteinExistence type="inferred from homology"/>
<keyword evidence="1" id="KW-0472">Membrane</keyword>
<evidence type="ECO:0000256" key="2">
    <source>
        <dbReference type="SAM" id="MobiDB-lite"/>
    </source>
</evidence>
<dbReference type="Pfam" id="PF03134">
    <property type="entry name" value="TB2_DP1_HVA22"/>
    <property type="match status" value="1"/>
</dbReference>
<evidence type="ECO:0000256" key="1">
    <source>
        <dbReference type="RuleBase" id="RU362006"/>
    </source>
</evidence>
<protein>
    <recommendedName>
        <fullName evidence="1">Receptor expression-enhancing protein</fullName>
    </recommendedName>
</protein>
<feature type="compositionally biased region" description="Polar residues" evidence="2">
    <location>
        <begin position="154"/>
        <end position="169"/>
    </location>
</feature>
<comment type="caution">
    <text evidence="3">The sequence shown here is derived from an EMBL/GenBank/DDBJ whole genome shotgun (WGS) entry which is preliminary data.</text>
</comment>
<keyword evidence="1" id="KW-0812">Transmembrane</keyword>
<accession>A0AAD9KTX9</accession>
<dbReference type="GO" id="GO:0008017">
    <property type="term" value="F:microtubule binding"/>
    <property type="evidence" value="ECO:0007669"/>
    <property type="project" value="TreeGrafter"/>
</dbReference>
<sequence>MSAFVYCAFRLVFGTLYPAYASYKAVKTKNVKEYVKWMMYWIVFAFFTCIETFADIFVAWIPFYYELKIVFVLWLLSPATKGASIIYRKFIHQQLSKREKEIDSYIAKASDQGYSALLTIGSRGLNYATNIVVQTAIKGQSTIVDHLKKSYSMNDLSDKQPGSQSYSHNDSVEEVDDETDNRLIEESYQREMAEQRMREMGDKAYEEEDGSGEVTRPRARRRPVSYIEPDLNPLLEGDEKGDDEMEELHGGKSGKPASKGKPYVHTEKPRRSSMPCSTFRSPPAYLRRVADNQQRWSPPASRGEPSALASWRNRLSYTK</sequence>
<dbReference type="GO" id="GO:0005789">
    <property type="term" value="C:endoplasmic reticulum membrane"/>
    <property type="evidence" value="ECO:0007669"/>
    <property type="project" value="TreeGrafter"/>
</dbReference>
<reference evidence="3" key="1">
    <citation type="journal article" date="2023" name="Mol. Biol. Evol.">
        <title>Third-Generation Sequencing Reveals the Adaptive Role of the Epigenome in Three Deep-Sea Polychaetes.</title>
        <authorList>
            <person name="Perez M."/>
            <person name="Aroh O."/>
            <person name="Sun Y."/>
            <person name="Lan Y."/>
            <person name="Juniper S.K."/>
            <person name="Young C.R."/>
            <person name="Angers B."/>
            <person name="Qian P.Y."/>
        </authorList>
    </citation>
    <scope>NUCLEOTIDE SEQUENCE</scope>
    <source>
        <strain evidence="3">R07B-5</strain>
    </source>
</reference>
<comment type="caution">
    <text evidence="1">Lacks conserved residue(s) required for the propagation of feature annotation.</text>
</comment>
<feature type="transmembrane region" description="Helical" evidence="1">
    <location>
        <begin position="37"/>
        <end position="63"/>
    </location>
</feature>
<dbReference type="AlphaFoldDB" id="A0AAD9KTX9"/>
<evidence type="ECO:0000313" key="4">
    <source>
        <dbReference type="Proteomes" id="UP001209878"/>
    </source>
</evidence>
<feature type="compositionally biased region" description="Basic and acidic residues" evidence="2">
    <location>
        <begin position="180"/>
        <end position="204"/>
    </location>
</feature>
<dbReference type="GO" id="GO:0071782">
    <property type="term" value="C:endoplasmic reticulum tubular network"/>
    <property type="evidence" value="ECO:0007669"/>
    <property type="project" value="TreeGrafter"/>
</dbReference>